<proteinExistence type="predicted"/>
<evidence type="ECO:0000313" key="1">
    <source>
        <dbReference type="EMBL" id="CDL11045.1"/>
    </source>
</evidence>
<sequence length="37" mass="4194">MHVIITFQRLDIFHGVKKQGFVIKVHGLSSSGCRQLL</sequence>
<keyword evidence="2" id="KW-1185">Reference proteome</keyword>
<dbReference type="EMBL" id="CBWK010000599">
    <property type="protein sequence ID" value="CDL11045.1"/>
    <property type="molecule type" value="Genomic_DNA"/>
</dbReference>
<dbReference type="AlphaFoldDB" id="W1DQM6"/>
<organism evidence="1 2">
    <name type="scientific">Klebsiella pneumoniae IS43</name>
    <dbReference type="NCBI Taxonomy" id="1432552"/>
    <lineage>
        <taxon>Bacteria</taxon>
        <taxon>Pseudomonadati</taxon>
        <taxon>Pseudomonadota</taxon>
        <taxon>Gammaproteobacteria</taxon>
        <taxon>Enterobacterales</taxon>
        <taxon>Enterobacteriaceae</taxon>
        <taxon>Klebsiella/Raoultella group</taxon>
        <taxon>Klebsiella</taxon>
        <taxon>Klebsiella pneumoniae complex</taxon>
    </lineage>
</organism>
<evidence type="ECO:0000313" key="2">
    <source>
        <dbReference type="Proteomes" id="UP000019183"/>
    </source>
</evidence>
<name>W1DQM6_KLEPN</name>
<dbReference type="Proteomes" id="UP000019183">
    <property type="component" value="Unassembled WGS sequence"/>
</dbReference>
<accession>W1DQM6</accession>
<reference evidence="1" key="1">
    <citation type="submission" date="2013-10" db="EMBL/GenBank/DDBJ databases">
        <title>Antibiotic resistance diversity of beta-lactamase producers in the General Hospital Vienna.</title>
        <authorList>
            <person name="Barisic I."/>
            <person name="Mitteregger D."/>
            <person name="Hirschl A.M."/>
            <person name="Noehammer C."/>
            <person name="Wiesinger-Mayr H."/>
        </authorList>
    </citation>
    <scope>NUCLEOTIDE SEQUENCE [LARGE SCALE GENOMIC DNA]</scope>
    <source>
        <strain evidence="1">IS43</strain>
    </source>
</reference>
<comment type="caution">
    <text evidence="1">The sequence shown here is derived from an EMBL/GenBank/DDBJ whole genome shotgun (WGS) entry which is preliminary data.</text>
</comment>
<protein>
    <submittedName>
        <fullName evidence="1">Uncharacterized protein</fullName>
    </submittedName>
</protein>